<organism evidence="3 4">
    <name type="scientific">Digitaria exilis</name>
    <dbReference type="NCBI Taxonomy" id="1010633"/>
    <lineage>
        <taxon>Eukaryota</taxon>
        <taxon>Viridiplantae</taxon>
        <taxon>Streptophyta</taxon>
        <taxon>Embryophyta</taxon>
        <taxon>Tracheophyta</taxon>
        <taxon>Spermatophyta</taxon>
        <taxon>Magnoliopsida</taxon>
        <taxon>Liliopsida</taxon>
        <taxon>Poales</taxon>
        <taxon>Poaceae</taxon>
        <taxon>PACMAD clade</taxon>
        <taxon>Panicoideae</taxon>
        <taxon>Panicodae</taxon>
        <taxon>Paniceae</taxon>
        <taxon>Anthephorinae</taxon>
        <taxon>Digitaria</taxon>
    </lineage>
</organism>
<reference evidence="3" key="1">
    <citation type="submission" date="2020-07" db="EMBL/GenBank/DDBJ databases">
        <title>Genome sequence and genetic diversity analysis of an under-domesticated orphan crop, white fonio (Digitaria exilis).</title>
        <authorList>
            <person name="Bennetzen J.L."/>
            <person name="Chen S."/>
            <person name="Ma X."/>
            <person name="Wang X."/>
            <person name="Yssel A.E.J."/>
            <person name="Chaluvadi S.R."/>
            <person name="Johnson M."/>
            <person name="Gangashetty P."/>
            <person name="Hamidou F."/>
            <person name="Sanogo M.D."/>
            <person name="Zwaenepoel A."/>
            <person name="Wallace J."/>
            <person name="Van De Peer Y."/>
            <person name="Van Deynze A."/>
        </authorList>
    </citation>
    <scope>NUCLEOTIDE SEQUENCE</scope>
    <source>
        <tissue evidence="3">Leaves</tissue>
    </source>
</reference>
<dbReference type="AlphaFoldDB" id="A0A835FAD1"/>
<dbReference type="Proteomes" id="UP000636709">
    <property type="component" value="Unassembled WGS sequence"/>
</dbReference>
<dbReference type="InterPro" id="IPR045501">
    <property type="entry name" value="DUF6490"/>
</dbReference>
<keyword evidence="4" id="KW-1185">Reference proteome</keyword>
<sequence>MAAATTATYIVFLFLTGNSVLAISRSRGDATAVAFVLASYFSLVQLFYCLRRFEASPLGSEARGRARVGVWLATTLLTAMFSWRVAAVTPWPVAAGVWLMGGCTVAGGFYTLFLHPRPGETTR</sequence>
<dbReference type="OrthoDB" id="660537at2759"/>
<feature type="transmembrane region" description="Helical" evidence="1">
    <location>
        <begin position="32"/>
        <end position="50"/>
    </location>
</feature>
<dbReference type="EMBL" id="JACEFO010001603">
    <property type="protein sequence ID" value="KAF8732872.1"/>
    <property type="molecule type" value="Genomic_DNA"/>
</dbReference>
<dbReference type="Pfam" id="PF20100">
    <property type="entry name" value="DUF6490"/>
    <property type="match status" value="1"/>
</dbReference>
<evidence type="ECO:0000313" key="2">
    <source>
        <dbReference type="EMBL" id="KAF8668502.1"/>
    </source>
</evidence>
<feature type="transmembrane region" description="Helical" evidence="1">
    <location>
        <begin position="70"/>
        <end position="87"/>
    </location>
</feature>
<name>A0A835FAD1_9POAL</name>
<gene>
    <name evidence="3" type="ORF">HU200_015220</name>
    <name evidence="2" type="ORF">HU200_052205</name>
</gene>
<feature type="transmembrane region" description="Helical" evidence="1">
    <location>
        <begin position="93"/>
        <end position="113"/>
    </location>
</feature>
<dbReference type="Gramene" id="Dexi4B01G0003530.1">
    <property type="protein sequence ID" value="Dexi4B01G0003530.1:cds"/>
    <property type="gene ID" value="Dexi4B01G0003530"/>
</dbReference>
<dbReference type="PANTHER" id="PTHR46610">
    <property type="entry name" value="OS05G0181300 PROTEIN"/>
    <property type="match status" value="1"/>
</dbReference>
<comment type="caution">
    <text evidence="3">The sequence shown here is derived from an EMBL/GenBank/DDBJ whole genome shotgun (WGS) entry which is preliminary data.</text>
</comment>
<evidence type="ECO:0000256" key="1">
    <source>
        <dbReference type="SAM" id="Phobius"/>
    </source>
</evidence>
<keyword evidence="1" id="KW-1133">Transmembrane helix</keyword>
<proteinExistence type="predicted"/>
<evidence type="ECO:0000313" key="3">
    <source>
        <dbReference type="EMBL" id="KAF8732872.1"/>
    </source>
</evidence>
<dbReference type="PANTHER" id="PTHR46610:SF1">
    <property type="entry name" value="OS06G0147300 PROTEIN"/>
    <property type="match status" value="1"/>
</dbReference>
<keyword evidence="1" id="KW-0472">Membrane</keyword>
<evidence type="ECO:0000313" key="4">
    <source>
        <dbReference type="Proteomes" id="UP000636709"/>
    </source>
</evidence>
<keyword evidence="1" id="KW-0812">Transmembrane</keyword>
<dbReference type="EMBL" id="JACEFO010002275">
    <property type="protein sequence ID" value="KAF8668502.1"/>
    <property type="molecule type" value="Genomic_DNA"/>
</dbReference>
<accession>A0A835FAD1</accession>
<protein>
    <submittedName>
        <fullName evidence="3">Uncharacterized protein</fullName>
    </submittedName>
</protein>